<evidence type="ECO:0000313" key="2">
    <source>
        <dbReference type="Proteomes" id="UP000299102"/>
    </source>
</evidence>
<dbReference type="EMBL" id="BGZK01000030">
    <property type="protein sequence ID" value="GBP08276.1"/>
    <property type="molecule type" value="Genomic_DNA"/>
</dbReference>
<protein>
    <submittedName>
        <fullName evidence="1">Uncharacterized protein</fullName>
    </submittedName>
</protein>
<organism evidence="1 2">
    <name type="scientific">Eumeta variegata</name>
    <name type="common">Bagworm moth</name>
    <name type="synonym">Eumeta japonica</name>
    <dbReference type="NCBI Taxonomy" id="151549"/>
    <lineage>
        <taxon>Eukaryota</taxon>
        <taxon>Metazoa</taxon>
        <taxon>Ecdysozoa</taxon>
        <taxon>Arthropoda</taxon>
        <taxon>Hexapoda</taxon>
        <taxon>Insecta</taxon>
        <taxon>Pterygota</taxon>
        <taxon>Neoptera</taxon>
        <taxon>Endopterygota</taxon>
        <taxon>Lepidoptera</taxon>
        <taxon>Glossata</taxon>
        <taxon>Ditrysia</taxon>
        <taxon>Tineoidea</taxon>
        <taxon>Psychidae</taxon>
        <taxon>Oiketicinae</taxon>
        <taxon>Eumeta</taxon>
    </lineage>
</organism>
<dbReference type="Proteomes" id="UP000299102">
    <property type="component" value="Unassembled WGS sequence"/>
</dbReference>
<dbReference type="AlphaFoldDB" id="A0A4C1T237"/>
<keyword evidence="2" id="KW-1185">Reference proteome</keyword>
<proteinExistence type="predicted"/>
<sequence length="86" mass="9667">MVKLHLFADYQPDAAVDYQPPHPTHLIRHRPKLPLLHPAAANRLRPGRRKDHLTVSCDILCRDDFHQASSMASRAVGTHVPSGCTR</sequence>
<accession>A0A4C1T237</accession>
<comment type="caution">
    <text evidence="1">The sequence shown here is derived from an EMBL/GenBank/DDBJ whole genome shotgun (WGS) entry which is preliminary data.</text>
</comment>
<reference evidence="1 2" key="1">
    <citation type="journal article" date="2019" name="Commun. Biol.">
        <title>The bagworm genome reveals a unique fibroin gene that provides high tensile strength.</title>
        <authorList>
            <person name="Kono N."/>
            <person name="Nakamura H."/>
            <person name="Ohtoshi R."/>
            <person name="Tomita M."/>
            <person name="Numata K."/>
            <person name="Arakawa K."/>
        </authorList>
    </citation>
    <scope>NUCLEOTIDE SEQUENCE [LARGE SCALE GENOMIC DNA]</scope>
</reference>
<gene>
    <name evidence="1" type="ORF">EVAR_78762_1</name>
</gene>
<name>A0A4C1T237_EUMVA</name>
<evidence type="ECO:0000313" key="1">
    <source>
        <dbReference type="EMBL" id="GBP08276.1"/>
    </source>
</evidence>